<evidence type="ECO:0000313" key="3">
    <source>
        <dbReference type="EMBL" id="CAL1709860.1"/>
    </source>
</evidence>
<feature type="region of interest" description="Disordered" evidence="2">
    <location>
        <begin position="1018"/>
        <end position="1049"/>
    </location>
</feature>
<feature type="region of interest" description="Disordered" evidence="2">
    <location>
        <begin position="1398"/>
        <end position="1419"/>
    </location>
</feature>
<feature type="compositionally biased region" description="Basic and acidic residues" evidence="2">
    <location>
        <begin position="454"/>
        <end position="465"/>
    </location>
</feature>
<sequence length="1436" mass="153279">MRALFGKKPKVKNLTHSRRAPSPPSPGSFTSPEADLHGEGSSLNSSNDPYAGPSRSNDSVLGLRVPPLQLDFESRESLSEWFPAGLLKVGEVLANPPNRDASLRAPESASNSRNEVVRPPWNASREVFNFSTDEIIVIEAERPPEPPQADPPAETTETSNAELHSPQLDSPAGHGASRRPVPNPIQIPFNPTSSRVRVHRSPSVGAIPTRDTSASSLAASRPNSSYSDDYSSAVSGTTLARDLVAGSFIISGGSRDSRWFTLTRQDSATLPKGEHPFLQRSSSYWKDKRISNGEVIVSPEYALGSPVPPVPPMPSSAELSAMGLDSACSSQPNSRRRNSIAGEEVVSAHEKDIEQSGEQTENVEGAGFIPKHRRANSLSRISKDQLPVNPKRFSIISEASSSAVTSPVTPAKSTYSVAKTVRSLRQSYRNSGRTQSENDVRQQKSSSSLSLVHTEPHPTEDEPRSSSETANDSSSTHPTTGGMTDATVFSPDPPTTAESGSMYSVDSTSKRSYTTPATSIKSPGSGSLYPASMTSMGSPRLFHRSPSEPSSHRSSGQHRPTITVPYGDRPHSVQVPYTASPLSSRTSEESMRDTRLPFRPRPSPGPSSTVESPDLIEQMFGGIVQPVRNPSSRKRSGSQPAPMIFSPDLTSPEQSFSSESPSTSSAARQTFPETPYLFTPYTSSAFAQPPLPAGAAHLASPRMGSLNRGVGRTPLSSGQIFRHMSVSVASSSASSTGSRSARLPMSPPMHSAAGSVHSIFSDPGSWSMASEASGMPSALLPLGAIEEGSAPPTPLTQTHTSRSRTSSPPPDTNQGQMVTVSASPQPSPQLMPPPPSTRAATSTTTLSLEATTESSPSLRSTAPDSRPVSTVNLSRPTSLVPSKRALSPMPPPSPSTSSARLSPAPSHVSHASELLGILSEPSPVREDPGPLPPYFERGAQPPPPPEQLPPPYLAAATPEPRPSSRRTPSPLPQPPQPPQPTPPSESVPLPRATRTLARPAAPMGPRRPSGPALLSVATNRARAGSVSSTSSVPAGRPVPSRIPSAPLSATSPKFQITPIRFRGLTMEAAQWTLTSHQLQEIVSTAIRSSADATAIRLLPIDVLNDQVPAEIERLETLSAELRTQYKVTVRKRKTRLDDLSAIAGGEFIDQTAVFRMVQELGDIGEYMDHLSEELYDVTQQLTQLKHLQDIHSSSALAMALRKLNTSLVKHMADNKSLREQITSLEMQRDEGWEKAAEVAMELEEMQERMVENGMTSPSSYKEANGRPSSRINLARKTSLRVSKSGLRSPSRLRSQRSSVASSLHRSSTAGSPALRSASEVPPVPRLPIRTPLGIVTNDLPARSAGITSADVTPTSEVRAMVEAQKEVMDLLGISLDNLQDGNVRGSLPRRRSLSAVATGSVPPRTRRNSDIVSPTRAPSTDRSAVLAAIGMSPLEC</sequence>
<evidence type="ECO:0000256" key="2">
    <source>
        <dbReference type="SAM" id="MobiDB-lite"/>
    </source>
</evidence>
<proteinExistence type="predicted"/>
<feature type="compositionally biased region" description="Polar residues" evidence="2">
    <location>
        <begin position="210"/>
        <end position="223"/>
    </location>
</feature>
<feature type="compositionally biased region" description="Basic residues" evidence="2">
    <location>
        <begin position="1"/>
        <end position="19"/>
    </location>
</feature>
<feature type="region of interest" description="Disordered" evidence="2">
    <location>
        <begin position="96"/>
        <end position="232"/>
    </location>
</feature>
<evidence type="ECO:0000313" key="4">
    <source>
        <dbReference type="Proteomes" id="UP001497453"/>
    </source>
</evidence>
<organism evidence="3 4">
    <name type="scientific">Somion occarium</name>
    <dbReference type="NCBI Taxonomy" id="3059160"/>
    <lineage>
        <taxon>Eukaryota</taxon>
        <taxon>Fungi</taxon>
        <taxon>Dikarya</taxon>
        <taxon>Basidiomycota</taxon>
        <taxon>Agaricomycotina</taxon>
        <taxon>Agaricomycetes</taxon>
        <taxon>Polyporales</taxon>
        <taxon>Cerrenaceae</taxon>
        <taxon>Somion</taxon>
    </lineage>
</organism>
<feature type="compositionally biased region" description="Polar residues" evidence="2">
    <location>
        <begin position="496"/>
        <end position="525"/>
    </location>
</feature>
<feature type="region of interest" description="Disordered" evidence="2">
    <location>
        <begin position="1248"/>
        <end position="1330"/>
    </location>
</feature>
<feature type="region of interest" description="Disordered" evidence="2">
    <location>
        <begin position="427"/>
        <end position="668"/>
    </location>
</feature>
<feature type="compositionally biased region" description="Low complexity" evidence="2">
    <location>
        <begin position="895"/>
        <end position="906"/>
    </location>
</feature>
<keyword evidence="1" id="KW-0175">Coiled coil</keyword>
<feature type="region of interest" description="Disordered" evidence="2">
    <location>
        <begin position="730"/>
        <end position="751"/>
    </location>
</feature>
<protein>
    <submittedName>
        <fullName evidence="3">Uncharacterized protein</fullName>
    </submittedName>
</protein>
<dbReference type="Proteomes" id="UP001497453">
    <property type="component" value="Chromosome 5"/>
</dbReference>
<keyword evidence="4" id="KW-1185">Reference proteome</keyword>
<accession>A0ABP1DQ47</accession>
<dbReference type="EMBL" id="OZ037948">
    <property type="protein sequence ID" value="CAL1709860.1"/>
    <property type="molecule type" value="Genomic_DNA"/>
</dbReference>
<name>A0ABP1DQ47_9APHY</name>
<feature type="compositionally biased region" description="Low complexity" evidence="2">
    <location>
        <begin position="837"/>
        <end position="858"/>
    </location>
</feature>
<feature type="compositionally biased region" description="Basic and acidic residues" evidence="2">
    <location>
        <begin position="586"/>
        <end position="596"/>
    </location>
</feature>
<feature type="compositionally biased region" description="Polar residues" evidence="2">
    <location>
        <begin position="575"/>
        <end position="585"/>
    </location>
</feature>
<feature type="region of interest" description="Disordered" evidence="2">
    <location>
        <begin position="784"/>
        <end position="989"/>
    </location>
</feature>
<evidence type="ECO:0000256" key="1">
    <source>
        <dbReference type="SAM" id="Coils"/>
    </source>
</evidence>
<feature type="compositionally biased region" description="Low complexity" evidence="2">
    <location>
        <begin position="466"/>
        <end position="475"/>
    </location>
</feature>
<feature type="compositionally biased region" description="Pro residues" evidence="2">
    <location>
        <begin position="940"/>
        <end position="952"/>
    </location>
</feature>
<gene>
    <name evidence="3" type="ORF">GFSPODELE1_LOCUS7531</name>
</gene>
<feature type="compositionally biased region" description="Polar residues" evidence="2">
    <location>
        <begin position="41"/>
        <end position="59"/>
    </location>
</feature>
<feature type="compositionally biased region" description="Pro residues" evidence="2">
    <location>
        <begin position="825"/>
        <end position="836"/>
    </location>
</feature>
<feature type="compositionally biased region" description="Pro residues" evidence="2">
    <location>
        <begin position="969"/>
        <end position="985"/>
    </location>
</feature>
<reference evidence="4" key="1">
    <citation type="submission" date="2024-04" db="EMBL/GenBank/DDBJ databases">
        <authorList>
            <person name="Shaw F."/>
            <person name="Minotto A."/>
        </authorList>
    </citation>
    <scope>NUCLEOTIDE SEQUENCE [LARGE SCALE GENOMIC DNA]</scope>
</reference>
<feature type="region of interest" description="Disordered" evidence="2">
    <location>
        <begin position="1"/>
        <end position="61"/>
    </location>
</feature>
<feature type="compositionally biased region" description="Low complexity" evidence="2">
    <location>
        <begin position="650"/>
        <end position="665"/>
    </location>
</feature>
<feature type="compositionally biased region" description="Polar residues" evidence="2">
    <location>
        <begin position="1410"/>
        <end position="1419"/>
    </location>
</feature>
<feature type="compositionally biased region" description="Low complexity" evidence="2">
    <location>
        <begin position="1282"/>
        <end position="1307"/>
    </location>
</feature>
<feature type="compositionally biased region" description="Low complexity" evidence="2">
    <location>
        <begin position="730"/>
        <end position="742"/>
    </location>
</feature>
<feature type="coiled-coil region" evidence="1">
    <location>
        <begin position="1200"/>
        <end position="1227"/>
    </location>
</feature>
<feature type="compositionally biased region" description="Polar residues" evidence="2">
    <location>
        <begin position="1253"/>
        <end position="1271"/>
    </location>
</feature>
<feature type="compositionally biased region" description="Polar residues" evidence="2">
    <location>
        <begin position="859"/>
        <end position="880"/>
    </location>
</feature>